<feature type="region of interest" description="Disordered" evidence="1">
    <location>
        <begin position="65"/>
        <end position="84"/>
    </location>
</feature>
<comment type="caution">
    <text evidence="2">The sequence shown here is derived from an EMBL/GenBank/DDBJ whole genome shotgun (WGS) entry which is preliminary data.</text>
</comment>
<accession>A0A5C6V5G1</accession>
<gene>
    <name evidence="2" type="ORF">FRX97_06535</name>
</gene>
<sequence length="267" mass="28841">MKYTDPSGYIIEPEAVERDPVVINNGGSHNNFGFGHRNIYNPMDSYNWYGSHGWNVSWEPTRWVPPPPPPENKDESKDKDSEVEAPTEIQNFYIGNPNANVAHLRFLLQYFEFEGGEFYITFGTKFHAEGVVQTEVERGGGNTISGIPSDISGGGSIVTTEVGLAADLTIKEMAKKAPQSLKVISKVSNGGGGVLGAFDNGIQTYNDYQNGNYGRATLNGAQGAAYLTGTVMLFTPLAPLGGAILLGTTISDWIQSGVEYGTGIENY</sequence>
<reference evidence="2 3" key="1">
    <citation type="submission" date="2019-08" db="EMBL/GenBank/DDBJ databases">
        <title>Genome of Luteibaculum oceani JCM 18817.</title>
        <authorList>
            <person name="Bowman J.P."/>
        </authorList>
    </citation>
    <scope>NUCLEOTIDE SEQUENCE [LARGE SCALE GENOMIC DNA]</scope>
    <source>
        <strain evidence="2 3">JCM 18817</strain>
    </source>
</reference>
<name>A0A5C6V5G1_9FLAO</name>
<dbReference type="AlphaFoldDB" id="A0A5C6V5G1"/>
<protein>
    <submittedName>
        <fullName evidence="2">Uncharacterized protein</fullName>
    </submittedName>
</protein>
<feature type="compositionally biased region" description="Basic and acidic residues" evidence="1">
    <location>
        <begin position="71"/>
        <end position="82"/>
    </location>
</feature>
<evidence type="ECO:0000256" key="1">
    <source>
        <dbReference type="SAM" id="MobiDB-lite"/>
    </source>
</evidence>
<dbReference type="Proteomes" id="UP000321168">
    <property type="component" value="Unassembled WGS sequence"/>
</dbReference>
<dbReference type="RefSeq" id="WP_147014389.1">
    <property type="nucleotide sequence ID" value="NZ_VORB01000005.1"/>
</dbReference>
<proteinExistence type="predicted"/>
<evidence type="ECO:0000313" key="3">
    <source>
        <dbReference type="Proteomes" id="UP000321168"/>
    </source>
</evidence>
<organism evidence="2 3">
    <name type="scientific">Luteibaculum oceani</name>
    <dbReference type="NCBI Taxonomy" id="1294296"/>
    <lineage>
        <taxon>Bacteria</taxon>
        <taxon>Pseudomonadati</taxon>
        <taxon>Bacteroidota</taxon>
        <taxon>Flavobacteriia</taxon>
        <taxon>Flavobacteriales</taxon>
        <taxon>Luteibaculaceae</taxon>
        <taxon>Luteibaculum</taxon>
    </lineage>
</organism>
<evidence type="ECO:0000313" key="2">
    <source>
        <dbReference type="EMBL" id="TXC78865.1"/>
    </source>
</evidence>
<dbReference type="EMBL" id="VORB01000005">
    <property type="protein sequence ID" value="TXC78865.1"/>
    <property type="molecule type" value="Genomic_DNA"/>
</dbReference>
<keyword evidence="3" id="KW-1185">Reference proteome</keyword>